<name>A0ABX5KN99_9BURK</name>
<reference evidence="2 3" key="1">
    <citation type="submission" date="2018-05" db="EMBL/GenBank/DDBJ databases">
        <title>Genomic Encyclopedia of Type Strains, Phase IV (KMG-V): Genome sequencing to study the core and pangenomes of soil and plant-associated prokaryotes.</title>
        <authorList>
            <person name="Whitman W."/>
        </authorList>
    </citation>
    <scope>NUCLEOTIDE SEQUENCE [LARGE SCALE GENOMIC DNA]</scope>
    <source>
        <strain evidence="2 3">SCZa-39</strain>
    </source>
</reference>
<accession>A0ABX5KN99</accession>
<evidence type="ECO:0000259" key="1">
    <source>
        <dbReference type="SMART" id="SM00460"/>
    </source>
</evidence>
<protein>
    <submittedName>
        <fullName evidence="2">Transglutaminase-like putative cysteine protease</fullName>
    </submittedName>
</protein>
<dbReference type="InterPro" id="IPR038765">
    <property type="entry name" value="Papain-like_cys_pep_sf"/>
</dbReference>
<dbReference type="Pfam" id="PF08379">
    <property type="entry name" value="Bact_transglu_N"/>
    <property type="match status" value="1"/>
</dbReference>
<gene>
    <name evidence="2" type="ORF">C7402_108242</name>
</gene>
<proteinExistence type="predicted"/>
<dbReference type="RefSeq" id="WP_116611618.1">
    <property type="nucleotide sequence ID" value="NZ_CAJZAT010000194.1"/>
</dbReference>
<dbReference type="SUPFAM" id="SSF54001">
    <property type="entry name" value="Cysteine proteinases"/>
    <property type="match status" value="1"/>
</dbReference>
<dbReference type="Gene3D" id="3.10.620.30">
    <property type="match status" value="1"/>
</dbReference>
<dbReference type="SMART" id="SM00460">
    <property type="entry name" value="TGc"/>
    <property type="match status" value="1"/>
</dbReference>
<dbReference type="Proteomes" id="UP000245712">
    <property type="component" value="Unassembled WGS sequence"/>
</dbReference>
<dbReference type="EMBL" id="QEOB01000008">
    <property type="protein sequence ID" value="PVX82869.1"/>
    <property type="molecule type" value="Genomic_DNA"/>
</dbReference>
<comment type="caution">
    <text evidence="2">The sequence shown here is derived from an EMBL/GenBank/DDBJ whole genome shotgun (WGS) entry which is preliminary data.</text>
</comment>
<evidence type="ECO:0000313" key="3">
    <source>
        <dbReference type="Proteomes" id="UP000245712"/>
    </source>
</evidence>
<organism evidence="2 3">
    <name type="scientific">Paraburkholderia unamae</name>
    <dbReference type="NCBI Taxonomy" id="219649"/>
    <lineage>
        <taxon>Bacteria</taxon>
        <taxon>Pseudomonadati</taxon>
        <taxon>Pseudomonadota</taxon>
        <taxon>Betaproteobacteria</taxon>
        <taxon>Burkholderiales</taxon>
        <taxon>Burkholderiaceae</taxon>
        <taxon>Paraburkholderia</taxon>
    </lineage>
</organism>
<dbReference type="InterPro" id="IPR013589">
    <property type="entry name" value="Bac_transglu_N"/>
</dbReference>
<dbReference type="Pfam" id="PF01841">
    <property type="entry name" value="Transglut_core"/>
    <property type="match status" value="1"/>
</dbReference>
<dbReference type="PANTHER" id="PTHR33490">
    <property type="entry name" value="BLR5614 PROTEIN-RELATED"/>
    <property type="match status" value="1"/>
</dbReference>
<evidence type="ECO:0000313" key="2">
    <source>
        <dbReference type="EMBL" id="PVX82869.1"/>
    </source>
</evidence>
<sequence length="297" mass="32345">MSDTRLTVSHRTTYRYSTLVETAQHLATIRPLELPWQRVLAHRDCIEPAPSYQRSRLDAFGNEVLYFSFEAPHDYLLMTSETTVMLAPRYATLDIAATLAWETVAHKLRYTAGGAFHAESEFCFASPNIALLPELRAYALESFAPGAPVLAGAIDLMHRIHADFAYRPSTTAFDTPAARAFALRHGVCQDFAQVMIGCLRSIGLAARYVSGYLRNDPPAGAPAMIGADASHAWVSLYVPGVDSAGWIDLDPTNDVLADQGHVTLAIGRDYSDVSLLRGVILGGGAHRVDVAVDVRAD</sequence>
<feature type="domain" description="Transglutaminase-like" evidence="1">
    <location>
        <begin position="180"/>
        <end position="253"/>
    </location>
</feature>
<dbReference type="PANTHER" id="PTHR33490:SF7">
    <property type="entry name" value="BLR2979 PROTEIN"/>
    <property type="match status" value="1"/>
</dbReference>
<dbReference type="InterPro" id="IPR002931">
    <property type="entry name" value="Transglutaminase-like"/>
</dbReference>
<keyword evidence="3" id="KW-1185">Reference proteome</keyword>